<keyword evidence="1" id="KW-0732">Signal</keyword>
<evidence type="ECO:0000313" key="3">
    <source>
        <dbReference type="Proteomes" id="UP001497497"/>
    </source>
</evidence>
<evidence type="ECO:0000313" key="2">
    <source>
        <dbReference type="EMBL" id="CAL1531021.1"/>
    </source>
</evidence>
<gene>
    <name evidence="2" type="ORF">GSLYS_00005146001</name>
</gene>
<organism evidence="2 3">
    <name type="scientific">Lymnaea stagnalis</name>
    <name type="common">Great pond snail</name>
    <name type="synonym">Helix stagnalis</name>
    <dbReference type="NCBI Taxonomy" id="6523"/>
    <lineage>
        <taxon>Eukaryota</taxon>
        <taxon>Metazoa</taxon>
        <taxon>Spiralia</taxon>
        <taxon>Lophotrochozoa</taxon>
        <taxon>Mollusca</taxon>
        <taxon>Gastropoda</taxon>
        <taxon>Heterobranchia</taxon>
        <taxon>Euthyneura</taxon>
        <taxon>Panpulmonata</taxon>
        <taxon>Hygrophila</taxon>
        <taxon>Lymnaeoidea</taxon>
        <taxon>Lymnaeidae</taxon>
        <taxon>Lymnaea</taxon>
    </lineage>
</organism>
<dbReference type="EMBL" id="CAXITT010000080">
    <property type="protein sequence ID" value="CAL1531021.1"/>
    <property type="molecule type" value="Genomic_DNA"/>
</dbReference>
<feature type="non-terminal residue" evidence="2">
    <location>
        <position position="152"/>
    </location>
</feature>
<name>A0AAV2HG35_LYMST</name>
<accession>A0AAV2HG35</accession>
<dbReference type="AlphaFoldDB" id="A0AAV2HG35"/>
<proteinExistence type="predicted"/>
<comment type="caution">
    <text evidence="2">The sequence shown here is derived from an EMBL/GenBank/DDBJ whole genome shotgun (WGS) entry which is preliminary data.</text>
</comment>
<feature type="chain" id="PRO_5043718691" evidence="1">
    <location>
        <begin position="23"/>
        <end position="152"/>
    </location>
</feature>
<sequence length="152" mass="16687">MMGFCYFYLTAILGSLLLGNEGASVVFTAQPTFVMDGFNQPLSLRCSLDNNRKDKDREIQSIFITRGLTRALQNEAVAYIKPGENATAKADLGFINVTGLLNHKDTAGQGYLNVEWKEPSAKQAAVYECKLETALGTKNANLNIKHVVPDNK</sequence>
<evidence type="ECO:0000256" key="1">
    <source>
        <dbReference type="SAM" id="SignalP"/>
    </source>
</evidence>
<keyword evidence="3" id="KW-1185">Reference proteome</keyword>
<protein>
    <submittedName>
        <fullName evidence="2">Uncharacterized protein</fullName>
    </submittedName>
</protein>
<reference evidence="2 3" key="1">
    <citation type="submission" date="2024-04" db="EMBL/GenBank/DDBJ databases">
        <authorList>
            <consortium name="Genoscope - CEA"/>
            <person name="William W."/>
        </authorList>
    </citation>
    <scope>NUCLEOTIDE SEQUENCE [LARGE SCALE GENOMIC DNA]</scope>
</reference>
<dbReference type="Proteomes" id="UP001497497">
    <property type="component" value="Unassembled WGS sequence"/>
</dbReference>
<feature type="signal peptide" evidence="1">
    <location>
        <begin position="1"/>
        <end position="22"/>
    </location>
</feature>